<dbReference type="Pfam" id="PF01872">
    <property type="entry name" value="RibD_C"/>
    <property type="match status" value="1"/>
</dbReference>
<reference evidence="2 3" key="1">
    <citation type="journal article" date="2016" name="Nat. Commun.">
        <title>Thousands of microbial genomes shed light on interconnected biogeochemical processes in an aquifer system.</title>
        <authorList>
            <person name="Anantharaman K."/>
            <person name="Brown C.T."/>
            <person name="Hug L.A."/>
            <person name="Sharon I."/>
            <person name="Castelle C.J."/>
            <person name="Probst A.J."/>
            <person name="Thomas B.C."/>
            <person name="Singh A."/>
            <person name="Wilkins M.J."/>
            <person name="Karaoz U."/>
            <person name="Brodie E.L."/>
            <person name="Williams K.H."/>
            <person name="Hubbard S.S."/>
            <person name="Banfield J.F."/>
        </authorList>
    </citation>
    <scope>NUCLEOTIDE SEQUENCE [LARGE SCALE GENOMIC DNA]</scope>
</reference>
<evidence type="ECO:0000313" key="2">
    <source>
        <dbReference type="EMBL" id="OGY30520.1"/>
    </source>
</evidence>
<organism evidence="2 3">
    <name type="scientific">Candidatus Woykebacteria bacterium RIFCSPLOWO2_01_FULL_41_12</name>
    <dbReference type="NCBI Taxonomy" id="1802604"/>
    <lineage>
        <taxon>Bacteria</taxon>
        <taxon>Candidatus Woykeibacteriota</taxon>
    </lineage>
</organism>
<name>A0A1G1WT59_9BACT</name>
<proteinExistence type="predicted"/>
<evidence type="ECO:0000313" key="3">
    <source>
        <dbReference type="Proteomes" id="UP000179279"/>
    </source>
</evidence>
<accession>A0A1G1WT59</accession>
<dbReference type="GO" id="GO:0009231">
    <property type="term" value="P:riboflavin biosynthetic process"/>
    <property type="evidence" value="ECO:0007669"/>
    <property type="project" value="InterPro"/>
</dbReference>
<sequence length="93" mass="10102">MPAGYTLANSPKEALSLLEKEGFKPVLLAGGSNLNASFAKEGLIDEIIINIEPVIVGKGIPVFATENFDLKFLLLGTKIIDDQIIQLRYKVSK</sequence>
<dbReference type="InterPro" id="IPR024072">
    <property type="entry name" value="DHFR-like_dom_sf"/>
</dbReference>
<feature type="domain" description="Bacterial bifunctional deaminase-reductase C-terminal" evidence="1">
    <location>
        <begin position="11"/>
        <end position="84"/>
    </location>
</feature>
<evidence type="ECO:0000259" key="1">
    <source>
        <dbReference type="Pfam" id="PF01872"/>
    </source>
</evidence>
<dbReference type="PANTHER" id="PTHR38011:SF11">
    <property type="entry name" value="2,5-DIAMINO-6-RIBOSYLAMINO-4(3H)-PYRIMIDINONE 5'-PHOSPHATE REDUCTASE"/>
    <property type="match status" value="1"/>
</dbReference>
<dbReference type="SUPFAM" id="SSF53597">
    <property type="entry name" value="Dihydrofolate reductase-like"/>
    <property type="match status" value="1"/>
</dbReference>
<dbReference type="InterPro" id="IPR050765">
    <property type="entry name" value="Riboflavin_Biosynth_HTPR"/>
</dbReference>
<dbReference type="Gene3D" id="3.40.430.10">
    <property type="entry name" value="Dihydrofolate Reductase, subunit A"/>
    <property type="match status" value="1"/>
</dbReference>
<gene>
    <name evidence="2" type="ORF">A3A57_00310</name>
</gene>
<dbReference type="PANTHER" id="PTHR38011">
    <property type="entry name" value="DIHYDROFOLATE REDUCTASE FAMILY PROTEIN (AFU_ORTHOLOGUE AFUA_8G06820)"/>
    <property type="match status" value="1"/>
</dbReference>
<dbReference type="EMBL" id="MHDA01000052">
    <property type="protein sequence ID" value="OGY30520.1"/>
    <property type="molecule type" value="Genomic_DNA"/>
</dbReference>
<dbReference type="AlphaFoldDB" id="A0A1G1WT59"/>
<protein>
    <recommendedName>
        <fullName evidence="1">Bacterial bifunctional deaminase-reductase C-terminal domain-containing protein</fullName>
    </recommendedName>
</protein>
<dbReference type="GO" id="GO:0008703">
    <property type="term" value="F:5-amino-6-(5-phosphoribosylamino)uracil reductase activity"/>
    <property type="evidence" value="ECO:0007669"/>
    <property type="project" value="InterPro"/>
</dbReference>
<dbReference type="Proteomes" id="UP000179279">
    <property type="component" value="Unassembled WGS sequence"/>
</dbReference>
<comment type="caution">
    <text evidence="2">The sequence shown here is derived from an EMBL/GenBank/DDBJ whole genome shotgun (WGS) entry which is preliminary data.</text>
</comment>
<dbReference type="InterPro" id="IPR002734">
    <property type="entry name" value="RibDG_C"/>
</dbReference>